<evidence type="ECO:0000256" key="5">
    <source>
        <dbReference type="SAM" id="SignalP"/>
    </source>
</evidence>
<evidence type="ECO:0000256" key="3">
    <source>
        <dbReference type="ARBA" id="ARBA00023180"/>
    </source>
</evidence>
<dbReference type="InterPro" id="IPR007657">
    <property type="entry name" value="Glycosyltransferase_61"/>
</dbReference>
<feature type="domain" description="Glycosyltransferase 61 catalytic" evidence="6">
    <location>
        <begin position="313"/>
        <end position="422"/>
    </location>
</feature>
<dbReference type="InterPro" id="IPR049625">
    <property type="entry name" value="Glyco_transf_61_cat"/>
</dbReference>
<organism evidence="7 8">
    <name type="scientific">Edaphochlamys debaryana</name>
    <dbReference type="NCBI Taxonomy" id="47281"/>
    <lineage>
        <taxon>Eukaryota</taxon>
        <taxon>Viridiplantae</taxon>
        <taxon>Chlorophyta</taxon>
        <taxon>core chlorophytes</taxon>
        <taxon>Chlorophyceae</taxon>
        <taxon>CS clade</taxon>
        <taxon>Chlamydomonadales</taxon>
        <taxon>Chlamydomonadales incertae sedis</taxon>
        <taxon>Edaphochlamys</taxon>
    </lineage>
</organism>
<evidence type="ECO:0000313" key="8">
    <source>
        <dbReference type="Proteomes" id="UP000612055"/>
    </source>
</evidence>
<dbReference type="EMBL" id="JAEHOE010000126">
    <property type="protein sequence ID" value="KAG2485635.1"/>
    <property type="molecule type" value="Genomic_DNA"/>
</dbReference>
<comment type="caution">
    <text evidence="7">The sequence shown here is derived from an EMBL/GenBank/DDBJ whole genome shotgun (WGS) entry which is preliminary data.</text>
</comment>
<evidence type="ECO:0000256" key="1">
    <source>
        <dbReference type="ARBA" id="ARBA00022676"/>
    </source>
</evidence>
<evidence type="ECO:0000313" key="7">
    <source>
        <dbReference type="EMBL" id="KAG2485635.1"/>
    </source>
</evidence>
<sequence>MAKNITAFSRALWLGLLLHLLPAGFRVRGATQDSDNSFGFNDQQHSSRRLRGWWPDEEPDFKFRGDEWHPKSYGYTDCKAPDPVINEDGNIFDCPILRDVCLDQGTIIFQDRRFHPWTSEVRLPYFNITDILWNTPSVLGIGDKWKIGKQRYLPPHVRPWHHMEGSPDVQKPVFSNCTTPLLFYHHFPFNVAEVYRFAVNNIYFMQQHLKFFDEHITLVPANPYMSRIPPYTQFWLQPFSKYQVTDLGSLSQRREPGSPSNSTGEGQAVRCFSKFIMCKITLKKPTGAYFEAGQFVAEYYAKKAAPLQDEFTARLAPLLSPEELHDAGVMKVVFAVRSISHKDIGRMLLNEDELIDRCNKQEAALPDDPNFTIYRSMRCIRHVFGVDNLYDMWLVRHMDVLVGLHGSALTNAMFMRKGSSLIELRPFQFSGRESWPNIYMKSQTRRMEVFWFGIDVMNGSLSAPGEFESDMQPIYTRARGCIARDRSTAVPWAAFRNQLLNVAVVSRSVWRYKVLRYSHAYYTTDNLEALEVPGKEKFIPPELLTWFQDLDAERTRAAAIPLTPEGEERARAAEESLLASIAAKRAAEEAARAEAAEVEAGHREGDGTGPGGAGGEGAEGVEGGEGGAGEGGMEALVAEPDPGARVAAERSRRRHRVQQAMARARAARAERAHSGAMSGFIAARARFGAGVHAAANALGLGRGHAGAQAQGEAGQGQEAEVQGQEGAQAEGQGQEAAAQGQDAGGAAATAAGGAEGAGAGGGQTAKEEPQGEAAAQGAEGAAQAA</sequence>
<feature type="compositionally biased region" description="Low complexity" evidence="4">
    <location>
        <begin position="771"/>
        <end position="785"/>
    </location>
</feature>
<evidence type="ECO:0000256" key="4">
    <source>
        <dbReference type="SAM" id="MobiDB-lite"/>
    </source>
</evidence>
<name>A0A836BQZ0_9CHLO</name>
<dbReference type="GO" id="GO:0016763">
    <property type="term" value="F:pentosyltransferase activity"/>
    <property type="evidence" value="ECO:0007669"/>
    <property type="project" value="UniProtKB-ARBA"/>
</dbReference>
<keyword evidence="2" id="KW-0808">Transferase</keyword>
<dbReference type="PANTHER" id="PTHR20961:SF124">
    <property type="entry name" value="GLYCOSYLTRANSFERASE"/>
    <property type="match status" value="1"/>
</dbReference>
<evidence type="ECO:0000259" key="6">
    <source>
        <dbReference type="Pfam" id="PF04577"/>
    </source>
</evidence>
<dbReference type="GO" id="GO:0005794">
    <property type="term" value="C:Golgi apparatus"/>
    <property type="evidence" value="ECO:0007669"/>
    <property type="project" value="UniProtKB-ARBA"/>
</dbReference>
<keyword evidence="8" id="KW-1185">Reference proteome</keyword>
<feature type="compositionally biased region" description="Basic and acidic residues" evidence="4">
    <location>
        <begin position="592"/>
        <end position="606"/>
    </location>
</feature>
<feature type="compositionally biased region" description="Low complexity" evidence="4">
    <location>
        <begin position="707"/>
        <end position="752"/>
    </location>
</feature>
<dbReference type="Proteomes" id="UP000612055">
    <property type="component" value="Unassembled WGS sequence"/>
</dbReference>
<feature type="chain" id="PRO_5032365006" description="Glycosyltransferase 61 catalytic domain-containing protein" evidence="5">
    <location>
        <begin position="27"/>
        <end position="785"/>
    </location>
</feature>
<keyword evidence="3" id="KW-0325">Glycoprotein</keyword>
<dbReference type="Pfam" id="PF04577">
    <property type="entry name" value="Glyco_transf_61"/>
    <property type="match status" value="1"/>
</dbReference>
<feature type="signal peptide" evidence="5">
    <location>
        <begin position="1"/>
        <end position="26"/>
    </location>
</feature>
<protein>
    <recommendedName>
        <fullName evidence="6">Glycosyltransferase 61 catalytic domain-containing protein</fullName>
    </recommendedName>
</protein>
<feature type="compositionally biased region" description="Gly residues" evidence="4">
    <location>
        <begin position="607"/>
        <end position="632"/>
    </location>
</feature>
<reference evidence="7" key="1">
    <citation type="journal article" date="2020" name="bioRxiv">
        <title>Comparative genomics of Chlamydomonas.</title>
        <authorList>
            <person name="Craig R.J."/>
            <person name="Hasan A.R."/>
            <person name="Ness R.W."/>
            <person name="Keightley P.D."/>
        </authorList>
    </citation>
    <scope>NUCLEOTIDE SEQUENCE</scope>
    <source>
        <strain evidence="7">CCAP 11/70</strain>
    </source>
</reference>
<feature type="region of interest" description="Disordered" evidence="4">
    <location>
        <begin position="707"/>
        <end position="785"/>
    </location>
</feature>
<dbReference type="AlphaFoldDB" id="A0A836BQZ0"/>
<dbReference type="PANTHER" id="PTHR20961">
    <property type="entry name" value="GLYCOSYLTRANSFERASE"/>
    <property type="match status" value="1"/>
</dbReference>
<keyword evidence="5" id="KW-0732">Signal</keyword>
<dbReference type="OrthoDB" id="529273at2759"/>
<feature type="compositionally biased region" description="Gly residues" evidence="4">
    <location>
        <begin position="753"/>
        <end position="763"/>
    </location>
</feature>
<proteinExistence type="predicted"/>
<gene>
    <name evidence="7" type="ORF">HYH03_015695</name>
</gene>
<keyword evidence="1" id="KW-0328">Glycosyltransferase</keyword>
<evidence type="ECO:0000256" key="2">
    <source>
        <dbReference type="ARBA" id="ARBA00022679"/>
    </source>
</evidence>
<accession>A0A836BQZ0</accession>
<feature type="region of interest" description="Disordered" evidence="4">
    <location>
        <begin position="592"/>
        <end position="632"/>
    </location>
</feature>